<name>F0RU66_SPHGB</name>
<dbReference type="KEGG" id="sbu:SpiBuddy_0316"/>
<dbReference type="AlphaFoldDB" id="F0RU66"/>
<protein>
    <recommendedName>
        <fullName evidence="2">Cysteine-rich CPCC domain-containing protein</fullName>
    </recommendedName>
</protein>
<evidence type="ECO:0000259" key="2">
    <source>
        <dbReference type="Pfam" id="PF14206"/>
    </source>
</evidence>
<evidence type="ECO:0000313" key="3">
    <source>
        <dbReference type="EMBL" id="ADY12152.1"/>
    </source>
</evidence>
<accession>F0RU66</accession>
<dbReference type="EMBL" id="CP002541">
    <property type="protein sequence ID" value="ADY12152.1"/>
    <property type="molecule type" value="Genomic_DNA"/>
</dbReference>
<keyword evidence="4" id="KW-1185">Reference proteome</keyword>
<evidence type="ECO:0000313" key="4">
    <source>
        <dbReference type="Proteomes" id="UP000008466"/>
    </source>
</evidence>
<feature type="compositionally biased region" description="Polar residues" evidence="1">
    <location>
        <begin position="90"/>
        <end position="103"/>
    </location>
</feature>
<feature type="region of interest" description="Disordered" evidence="1">
    <location>
        <begin position="80"/>
        <end position="113"/>
    </location>
</feature>
<dbReference type="Pfam" id="PF14206">
    <property type="entry name" value="Cys_rich_CPCC"/>
    <property type="match status" value="1"/>
</dbReference>
<gene>
    <name evidence="3" type="ordered locus">SpiBuddy_0316</name>
</gene>
<sequence length="113" mass="12768">MGGRGPESRFVGPEQLAFGLEMKEKVMRARAQAQSTEGNTTMNSKPIAYRACVCCGEYTIPVEREYEKCPACGWIDDPYQNEHPDENEGMNPNSLNETRSMYNNRIGRPFKGK</sequence>
<dbReference type="STRING" id="158189.SpiBuddy_0316"/>
<proteinExistence type="predicted"/>
<dbReference type="RefSeq" id="WP_013606005.1">
    <property type="nucleotide sequence ID" value="NC_015152.1"/>
</dbReference>
<organism evidence="3 4">
    <name type="scientific">Sphaerochaeta globosa (strain ATCC BAA-1886 / DSM 22777 / Buddy)</name>
    <name type="common">Spirochaeta sp. (strain Buddy)</name>
    <dbReference type="NCBI Taxonomy" id="158189"/>
    <lineage>
        <taxon>Bacteria</taxon>
        <taxon>Pseudomonadati</taxon>
        <taxon>Spirochaetota</taxon>
        <taxon>Spirochaetia</taxon>
        <taxon>Spirochaetales</taxon>
        <taxon>Sphaerochaetaceae</taxon>
        <taxon>Sphaerochaeta</taxon>
    </lineage>
</organism>
<evidence type="ECO:0000256" key="1">
    <source>
        <dbReference type="SAM" id="MobiDB-lite"/>
    </source>
</evidence>
<dbReference type="InterPro" id="IPR025983">
    <property type="entry name" value="Cys_rich_CPCC"/>
</dbReference>
<feature type="domain" description="Cysteine-rich CPCC" evidence="2">
    <location>
        <begin position="51"/>
        <end position="103"/>
    </location>
</feature>
<dbReference type="Proteomes" id="UP000008466">
    <property type="component" value="Chromosome"/>
</dbReference>
<reference evidence="4" key="1">
    <citation type="submission" date="2011-02" db="EMBL/GenBank/DDBJ databases">
        <title>Complete sequence of Spirochaeta sp. Buddy.</title>
        <authorList>
            <person name="Lucas S."/>
            <person name="Copeland A."/>
            <person name="Lapidus A."/>
            <person name="Cheng J.-F."/>
            <person name="Goodwin L."/>
            <person name="Pitluck S."/>
            <person name="Zeytun A."/>
            <person name="Detter J.C."/>
            <person name="Han C."/>
            <person name="Tapia R."/>
            <person name="Land M."/>
            <person name="Hauser L."/>
            <person name="Kyrpides N."/>
            <person name="Ivanova N."/>
            <person name="Mikhailova N."/>
            <person name="Pagani I."/>
            <person name="Ritalahti K.M."/>
            <person name="Loeffler F.E."/>
            <person name="Woyke T."/>
        </authorList>
    </citation>
    <scope>NUCLEOTIDE SEQUENCE [LARGE SCALE GENOMIC DNA]</scope>
    <source>
        <strain evidence="4">ATCC BAA-1886 / DSM 22777 / Buddy</strain>
    </source>
</reference>
<dbReference type="HOGENOM" id="CLU_2129408_0_0_12"/>